<accession>A0A2V2MY81</accession>
<evidence type="ECO:0000259" key="1">
    <source>
        <dbReference type="Pfam" id="PF13175"/>
    </source>
</evidence>
<dbReference type="Proteomes" id="UP000245934">
    <property type="component" value="Unassembled WGS sequence"/>
</dbReference>
<proteinExistence type="predicted"/>
<feature type="domain" description="Endonuclease GajA/Old nuclease/RecF-like AAA" evidence="1">
    <location>
        <begin position="1"/>
        <end position="46"/>
    </location>
</feature>
<dbReference type="Gene3D" id="3.40.50.300">
    <property type="entry name" value="P-loop containing nucleotide triphosphate hydrolases"/>
    <property type="match status" value="2"/>
</dbReference>
<dbReference type="OrthoDB" id="114588at2157"/>
<dbReference type="GeneID" id="97608319"/>
<dbReference type="PANTHER" id="PTHR43581">
    <property type="entry name" value="ATP/GTP PHOSPHATASE"/>
    <property type="match status" value="1"/>
</dbReference>
<sequence>MQLAEFRVQNYKIVEDTGWIPVQNLTTFVGKNESGKSAIFRALSKLNPSDGEGYDGLKEFPRQRYASEITRTDWPVASGRFELNPDEQRDIAAISELCRDITHVEVTRHYTGSYSITYQPDVGVDLVTSPDLIYAIESAIEHIRNLFAPEGKGDILGRIKEGLLSFLEEQKNAIPVDGQIQKRHISDLINAIKSRANEPWQHEILDPVTEPMYRLVRQMEIYEGLMAANRYVIEHLPKFVYFDQYNVIESAIHIPTFIATLKSHPDSPGLRATNCLFRHVNLDLDQLDRLGSHKNAVDDNPIIRRQVDERSILLSTASNLMTKKFEDWWGQRRIRFRYDIDGDYFRVWVSDDLDPSEIELEQRSAGLQYFFSFYLVFLVESGDAYHDSILLLDEPGLQLHPTAQQQTTKFFDRISKGNQLFFSTHSPFMIDLDHLDRVRTVYEGPGGTTKVSLDEWPADKDSLFPLEAALATKIAEKTLVCGNQLIVEDTHDLWLLQAMNYALRSRGKSGLDSSVRITPAGGTANLIPLALMMTSNKKPAGVLLSGKTVPDGVLEKFPAMHFKEGHGLLFYSNIIHKKGAGIEDLFSPDLYFRCVKEIYPDLLLGQVPEKSPTERNDERGFASIIAEMIERKQGEHFERWRVAELLSDRICESPQNIDDETLERFSRLFDEINRLTSNS</sequence>
<name>A0A2V2MY81_9EURY</name>
<protein>
    <recommendedName>
        <fullName evidence="1">Endonuclease GajA/Old nuclease/RecF-like AAA domain-containing protein</fullName>
    </recommendedName>
</protein>
<dbReference type="AlphaFoldDB" id="A0A2V2MY81"/>
<reference evidence="2 3" key="1">
    <citation type="submission" date="2018-05" db="EMBL/GenBank/DDBJ databases">
        <title>Draft genome of Methanospirillum stamsii Pt1.</title>
        <authorList>
            <person name="Dueholm M.S."/>
            <person name="Nielsen P.H."/>
            <person name="Bakmann L.F."/>
            <person name="Otzen D.E."/>
        </authorList>
    </citation>
    <scope>NUCLEOTIDE SEQUENCE [LARGE SCALE GENOMIC DNA]</scope>
    <source>
        <strain evidence="2 3">Pt1</strain>
    </source>
</reference>
<dbReference type="SUPFAM" id="SSF52540">
    <property type="entry name" value="P-loop containing nucleoside triphosphate hydrolases"/>
    <property type="match status" value="1"/>
</dbReference>
<feature type="domain" description="Endonuclease GajA/Old nuclease/RecF-like AAA" evidence="1">
    <location>
        <begin position="341"/>
        <end position="430"/>
    </location>
</feature>
<dbReference type="InterPro" id="IPR041685">
    <property type="entry name" value="AAA_GajA/Old/RecF-like"/>
</dbReference>
<organism evidence="2 3">
    <name type="scientific">Methanospirillum stamsii</name>
    <dbReference type="NCBI Taxonomy" id="1277351"/>
    <lineage>
        <taxon>Archaea</taxon>
        <taxon>Methanobacteriati</taxon>
        <taxon>Methanobacteriota</taxon>
        <taxon>Stenosarchaea group</taxon>
        <taxon>Methanomicrobia</taxon>
        <taxon>Methanomicrobiales</taxon>
        <taxon>Methanospirillaceae</taxon>
        <taxon>Methanospirillum</taxon>
    </lineage>
</organism>
<dbReference type="InterPro" id="IPR051396">
    <property type="entry name" value="Bact_Antivir_Def_Nuclease"/>
</dbReference>
<gene>
    <name evidence="2" type="ORF">DLD82_12485</name>
</gene>
<dbReference type="PANTHER" id="PTHR43581:SF3">
    <property type="entry name" value="AAA+ ATPASE DOMAIN-CONTAINING PROTEIN"/>
    <property type="match status" value="1"/>
</dbReference>
<dbReference type="Pfam" id="PF13175">
    <property type="entry name" value="AAA_15"/>
    <property type="match status" value="2"/>
</dbReference>
<comment type="caution">
    <text evidence="2">The sequence shown here is derived from an EMBL/GenBank/DDBJ whole genome shotgun (WGS) entry which is preliminary data.</text>
</comment>
<evidence type="ECO:0000313" key="2">
    <source>
        <dbReference type="EMBL" id="PWR72399.1"/>
    </source>
</evidence>
<evidence type="ECO:0000313" key="3">
    <source>
        <dbReference type="Proteomes" id="UP000245934"/>
    </source>
</evidence>
<dbReference type="InterPro" id="IPR027417">
    <property type="entry name" value="P-loop_NTPase"/>
</dbReference>
<dbReference type="EMBL" id="QGMZ01000027">
    <property type="protein sequence ID" value="PWR72399.1"/>
    <property type="molecule type" value="Genomic_DNA"/>
</dbReference>
<keyword evidence="3" id="KW-1185">Reference proteome</keyword>
<dbReference type="RefSeq" id="WP_109941459.1">
    <property type="nucleotide sequence ID" value="NZ_CP176366.1"/>
</dbReference>